<dbReference type="AlphaFoldDB" id="E5XSC2"/>
<dbReference type="HOGENOM" id="CLU_054176_0_0_11"/>
<gene>
    <name evidence="7" type="ORF">HMPREF9336_02394</name>
</gene>
<name>E5XSC2_SEGRC</name>
<proteinExistence type="predicted"/>
<evidence type="ECO:0000259" key="6">
    <source>
        <dbReference type="Pfam" id="PF06271"/>
    </source>
</evidence>
<feature type="domain" description="RDD" evidence="6">
    <location>
        <begin position="17"/>
        <end position="149"/>
    </location>
</feature>
<comment type="subcellular location">
    <subcellularLocation>
        <location evidence="1">Membrane</location>
        <topology evidence="1">Multi-pass membrane protein</topology>
    </subcellularLocation>
</comment>
<evidence type="ECO:0000313" key="7">
    <source>
        <dbReference type="EMBL" id="EFV12742.1"/>
    </source>
</evidence>
<reference evidence="7 8" key="1">
    <citation type="journal article" date="2011" name="Stand. Genomic Sci.">
        <title>High quality draft genome sequence of Segniliparus rugosus CDC 945(T)= (ATCC BAA-974(T)).</title>
        <authorList>
            <person name="Earl A.M."/>
            <person name="Desjardins C.A."/>
            <person name="Fitzgerald M.G."/>
            <person name="Arachchi H.M."/>
            <person name="Zeng Q."/>
            <person name="Mehta T."/>
            <person name="Griggs A."/>
            <person name="Birren B.W."/>
            <person name="Toney N.C."/>
            <person name="Carr J."/>
            <person name="Posey J."/>
            <person name="Butler W.R."/>
        </authorList>
    </citation>
    <scope>NUCLEOTIDE SEQUENCE [LARGE SCALE GENOMIC DNA]</scope>
    <source>
        <strain evidence="8">ATCC BAA-974 / DSM 45345 / CCUG 50838 / CIP 108380 / JCM 13579 / CDC 945</strain>
    </source>
</reference>
<evidence type="ECO:0000256" key="4">
    <source>
        <dbReference type="ARBA" id="ARBA00023136"/>
    </source>
</evidence>
<feature type="transmembrane region" description="Helical" evidence="5">
    <location>
        <begin position="30"/>
        <end position="53"/>
    </location>
</feature>
<keyword evidence="8" id="KW-1185">Reference proteome</keyword>
<dbReference type="RefSeq" id="WP_007470683.1">
    <property type="nucleotide sequence ID" value="NZ_KI391953.1"/>
</dbReference>
<dbReference type="PANTHER" id="PTHR38480">
    <property type="entry name" value="SLR0254 PROTEIN"/>
    <property type="match status" value="1"/>
</dbReference>
<evidence type="ECO:0000313" key="8">
    <source>
        <dbReference type="Proteomes" id="UP000004816"/>
    </source>
</evidence>
<dbReference type="eggNOG" id="COG1714">
    <property type="taxonomic scope" value="Bacteria"/>
</dbReference>
<dbReference type="PANTHER" id="PTHR38480:SF1">
    <property type="entry name" value="SLR0254 PROTEIN"/>
    <property type="match status" value="1"/>
</dbReference>
<keyword evidence="2 5" id="KW-0812">Transmembrane</keyword>
<dbReference type="STRING" id="679197.HMPREF9336_02394"/>
<evidence type="ECO:0000256" key="5">
    <source>
        <dbReference type="SAM" id="Phobius"/>
    </source>
</evidence>
<dbReference type="InterPro" id="IPR010432">
    <property type="entry name" value="RDD"/>
</dbReference>
<dbReference type="OrthoDB" id="9787732at2"/>
<organism evidence="7 8">
    <name type="scientific">Segniliparus rugosus (strain ATCC BAA-974 / DSM 45345 / CCUG 50838 / CIP 108380 / JCM 13579 / CDC 945)</name>
    <dbReference type="NCBI Taxonomy" id="679197"/>
    <lineage>
        <taxon>Bacteria</taxon>
        <taxon>Bacillati</taxon>
        <taxon>Actinomycetota</taxon>
        <taxon>Actinomycetes</taxon>
        <taxon>Mycobacteriales</taxon>
        <taxon>Segniliparaceae</taxon>
        <taxon>Segniliparus</taxon>
    </lineage>
</organism>
<dbReference type="Pfam" id="PF06271">
    <property type="entry name" value="RDD"/>
    <property type="match status" value="1"/>
</dbReference>
<evidence type="ECO:0000256" key="1">
    <source>
        <dbReference type="ARBA" id="ARBA00004141"/>
    </source>
</evidence>
<evidence type="ECO:0000256" key="2">
    <source>
        <dbReference type="ARBA" id="ARBA00022692"/>
    </source>
</evidence>
<dbReference type="GO" id="GO:0016020">
    <property type="term" value="C:membrane"/>
    <property type="evidence" value="ECO:0007669"/>
    <property type="project" value="UniProtKB-SubCell"/>
</dbReference>
<keyword evidence="3 5" id="KW-1133">Transmembrane helix</keyword>
<sequence>MPELVTGDAVVLDVQLAQLPMRAVAKLIDAVVQIVFVVLLLFVLCLAAFAVIASKSLDTAWVFAMNLFLVFMIVVGYPVLYETLSRGRTLGKMAMGLRVVAEDGGPIRFRQALIRGLMAVFEIYTLGAAPAVISSLVSAKGKRIGDVFAGTVVINERAEGVRPPLPMPWGLAPWASTLSLARLTPELALLAGQYVRRVRELRPEVAQALEHRIADEIAASISPPPPADMPRGTLIIAVLAERHRREWQRYAEEAARRDALRERRAHALGVAVG</sequence>
<accession>E5XSC2</accession>
<keyword evidence="4 5" id="KW-0472">Membrane</keyword>
<feature type="transmembrane region" description="Helical" evidence="5">
    <location>
        <begin position="60"/>
        <end position="80"/>
    </location>
</feature>
<comment type="caution">
    <text evidence="7">The sequence shown here is derived from an EMBL/GenBank/DDBJ whole genome shotgun (WGS) entry which is preliminary data.</text>
</comment>
<dbReference type="EMBL" id="ACZI02000002">
    <property type="protein sequence ID" value="EFV12742.1"/>
    <property type="molecule type" value="Genomic_DNA"/>
</dbReference>
<protein>
    <recommendedName>
        <fullName evidence="6">RDD domain-containing protein</fullName>
    </recommendedName>
</protein>
<dbReference type="Proteomes" id="UP000004816">
    <property type="component" value="Unassembled WGS sequence"/>
</dbReference>
<evidence type="ECO:0000256" key="3">
    <source>
        <dbReference type="ARBA" id="ARBA00022989"/>
    </source>
</evidence>